<feature type="compositionally biased region" description="Basic and acidic residues" evidence="1">
    <location>
        <begin position="414"/>
        <end position="434"/>
    </location>
</feature>
<dbReference type="AlphaFoldDB" id="K0K4H7"/>
<feature type="compositionally biased region" description="Polar residues" evidence="1">
    <location>
        <begin position="1"/>
        <end position="11"/>
    </location>
</feature>
<protein>
    <recommendedName>
        <fullName evidence="4">HEXXH motif domain-containing protein</fullName>
    </recommendedName>
</protein>
<evidence type="ECO:0000313" key="2">
    <source>
        <dbReference type="EMBL" id="CCH32502.1"/>
    </source>
</evidence>
<dbReference type="KEGG" id="sesp:BN6_52380"/>
<feature type="compositionally biased region" description="Low complexity" evidence="1">
    <location>
        <begin position="36"/>
        <end position="49"/>
    </location>
</feature>
<evidence type="ECO:0000256" key="1">
    <source>
        <dbReference type="SAM" id="MobiDB-lite"/>
    </source>
</evidence>
<keyword evidence="3" id="KW-1185">Reference proteome</keyword>
<dbReference type="Proteomes" id="UP000006281">
    <property type="component" value="Chromosome"/>
</dbReference>
<dbReference type="HOGENOM" id="CLU_018916_0_0_11"/>
<dbReference type="InterPro" id="IPR026337">
    <property type="entry name" value="AKG_HExxH"/>
</dbReference>
<dbReference type="eggNOG" id="COG0641">
    <property type="taxonomic scope" value="Bacteria"/>
</dbReference>
<gene>
    <name evidence="2" type="ordered locus">BN6_52380</name>
</gene>
<evidence type="ECO:0000313" key="3">
    <source>
        <dbReference type="Proteomes" id="UP000006281"/>
    </source>
</evidence>
<dbReference type="STRING" id="1179773.BN6_52380"/>
<sequence length="440" mass="46836">MRRSGEASNCRGTRGCEVSRSFRNHPGNPTVLWDPSRSSAGGISGSRPRTGGGGAMPPKLRMPRSLFAAVAGGGGGVAAVEFLTRARRSRTLQLICHVADRWPEAREAMDVVAGLPVAAVHHVVDHPAVGAWATRTAIGRGAPAWLAYVAAAAAVRAGAAVSLDLPRTGRPWLPTLGVLTGDPRGKVDVGGLTWRPTPRVEVPGGPTFLLERSREIGSSAARLPLAEDPDVPRWQEGLTGAWAVLTRDHGAVAAEIAAAITVLTPLRRPAEGVNSATHADAYGCVFLSLPHDPVVTAMTLAHELQHTKLVALMDLFRLVVPDSGKRYYAPWRDDPRPAHGLLHGAYAHLGVAAFCRRAGREVEFARWRTASLDVAETLLAGAELTTVGRDFVQGMANTLSSWRTTPITPAAQAEADRLAADHRARVLRREDGPERPPPGR</sequence>
<accession>K0K4H7</accession>
<organism evidence="2 3">
    <name type="scientific">Saccharothrix espanaensis (strain ATCC 51144 / DSM 44229 / JCM 9112 / NBRC 15066 / NRRL 15764)</name>
    <dbReference type="NCBI Taxonomy" id="1179773"/>
    <lineage>
        <taxon>Bacteria</taxon>
        <taxon>Bacillati</taxon>
        <taxon>Actinomycetota</taxon>
        <taxon>Actinomycetes</taxon>
        <taxon>Pseudonocardiales</taxon>
        <taxon>Pseudonocardiaceae</taxon>
        <taxon>Saccharothrix</taxon>
    </lineage>
</organism>
<proteinExistence type="predicted"/>
<name>K0K4H7_SACES</name>
<dbReference type="PATRIC" id="fig|1179773.3.peg.5270"/>
<reference evidence="2 3" key="1">
    <citation type="journal article" date="2012" name="BMC Genomics">
        <title>Complete genome sequence of Saccharothrix espanaensis DSM 44229T and comparison to the other completely sequenced Pseudonocardiaceae.</title>
        <authorList>
            <person name="Strobel T."/>
            <person name="Al-Dilaimi A."/>
            <person name="Blom J."/>
            <person name="Gessner A."/>
            <person name="Kalinowski J."/>
            <person name="Luzhetska M."/>
            <person name="Puhler A."/>
            <person name="Szczepanowski R."/>
            <person name="Bechthold A."/>
            <person name="Ruckert C."/>
        </authorList>
    </citation>
    <scope>NUCLEOTIDE SEQUENCE [LARGE SCALE GENOMIC DNA]</scope>
    <source>
        <strain evidence="3">ATCC 51144 / DSM 44229 / JCM 9112 / NBRC 15066 / NRRL 15764</strain>
    </source>
</reference>
<evidence type="ECO:0008006" key="4">
    <source>
        <dbReference type="Google" id="ProtNLM"/>
    </source>
</evidence>
<dbReference type="NCBIfam" id="TIGR04267">
    <property type="entry name" value="mod_HExxH"/>
    <property type="match status" value="1"/>
</dbReference>
<feature type="region of interest" description="Disordered" evidence="1">
    <location>
        <begin position="413"/>
        <end position="440"/>
    </location>
</feature>
<dbReference type="EMBL" id="HE804045">
    <property type="protein sequence ID" value="CCH32502.1"/>
    <property type="molecule type" value="Genomic_DNA"/>
</dbReference>
<feature type="region of interest" description="Disordered" evidence="1">
    <location>
        <begin position="1"/>
        <end position="56"/>
    </location>
</feature>